<comment type="caution">
    <text evidence="1">The sequence shown here is derived from an EMBL/GenBank/DDBJ whole genome shotgun (WGS) entry which is preliminary data.</text>
</comment>
<sequence>MLLLFALNVIIGNLFQFTKFSRGFKNSLFSHLQCEMIISLFSWHNNDTKTSENYSQ</sequence>
<dbReference type="Proteomes" id="UP000198427">
    <property type="component" value="Unassembled WGS sequence"/>
</dbReference>
<organism evidence="1 2">
    <name type="scientific">Prevotella jejuni</name>
    <dbReference type="NCBI Taxonomy" id="1177574"/>
    <lineage>
        <taxon>Bacteria</taxon>
        <taxon>Pseudomonadati</taxon>
        <taxon>Bacteroidota</taxon>
        <taxon>Bacteroidia</taxon>
        <taxon>Bacteroidales</taxon>
        <taxon>Prevotellaceae</taxon>
        <taxon>Prevotella</taxon>
    </lineage>
</organism>
<dbReference type="EMBL" id="FZNZ01000078">
    <property type="protein sequence ID" value="SNS21460.1"/>
    <property type="molecule type" value="Genomic_DNA"/>
</dbReference>
<gene>
    <name evidence="1" type="ORF">SAMN06265364_1781</name>
</gene>
<keyword evidence="2" id="KW-1185">Reference proteome</keyword>
<evidence type="ECO:0000313" key="1">
    <source>
        <dbReference type="EMBL" id="SNS21460.1"/>
    </source>
</evidence>
<proteinExistence type="predicted"/>
<evidence type="ECO:0000313" key="2">
    <source>
        <dbReference type="Proteomes" id="UP000198427"/>
    </source>
</evidence>
<dbReference type="AlphaFoldDB" id="A0AA94LMH7"/>
<accession>A0AA94LMH7</accession>
<name>A0AA94LMH7_9BACT</name>
<reference evidence="1 2" key="1">
    <citation type="submission" date="2017-06" db="EMBL/GenBank/DDBJ databases">
        <authorList>
            <person name="Varghese N."/>
            <person name="Submissions S."/>
        </authorList>
    </citation>
    <scope>NUCLEOTIDE SEQUENCE [LARGE SCALE GENOMIC DNA]</scope>
    <source>
        <strain evidence="1 2">DSM 26989</strain>
    </source>
</reference>
<protein>
    <submittedName>
        <fullName evidence="1">Uncharacterized protein</fullName>
    </submittedName>
</protein>